<proteinExistence type="predicted"/>
<dbReference type="PANTHER" id="PTHR24359">
    <property type="entry name" value="SERINE/THREONINE-PROTEIN KINASE SBK1"/>
    <property type="match status" value="1"/>
</dbReference>
<dbReference type="Gene3D" id="3.30.200.20">
    <property type="entry name" value="Phosphorylase Kinase, domain 1"/>
    <property type="match status" value="1"/>
</dbReference>
<reference evidence="2" key="1">
    <citation type="journal article" date="2020" name="Stud. Mycol.">
        <title>101 Dothideomycetes genomes: a test case for predicting lifestyles and emergence of pathogens.</title>
        <authorList>
            <person name="Haridas S."/>
            <person name="Albert R."/>
            <person name="Binder M."/>
            <person name="Bloem J."/>
            <person name="Labutti K."/>
            <person name="Salamov A."/>
            <person name="Andreopoulos B."/>
            <person name="Baker S."/>
            <person name="Barry K."/>
            <person name="Bills G."/>
            <person name="Bluhm B."/>
            <person name="Cannon C."/>
            <person name="Castanera R."/>
            <person name="Culley D."/>
            <person name="Daum C."/>
            <person name="Ezra D."/>
            <person name="Gonzalez J."/>
            <person name="Henrissat B."/>
            <person name="Kuo A."/>
            <person name="Liang C."/>
            <person name="Lipzen A."/>
            <person name="Lutzoni F."/>
            <person name="Magnuson J."/>
            <person name="Mondo S."/>
            <person name="Nolan M."/>
            <person name="Ohm R."/>
            <person name="Pangilinan J."/>
            <person name="Park H.-J."/>
            <person name="Ramirez L."/>
            <person name="Alfaro M."/>
            <person name="Sun H."/>
            <person name="Tritt A."/>
            <person name="Yoshinaga Y."/>
            <person name="Zwiers L.-H."/>
            <person name="Turgeon B."/>
            <person name="Goodwin S."/>
            <person name="Spatafora J."/>
            <person name="Crous P."/>
            <person name="Grigoriev I."/>
        </authorList>
    </citation>
    <scope>NUCLEOTIDE SEQUENCE</scope>
    <source>
        <strain evidence="2">CBS 122367</strain>
    </source>
</reference>
<dbReference type="Proteomes" id="UP000799291">
    <property type="component" value="Unassembled WGS sequence"/>
</dbReference>
<dbReference type="EMBL" id="MU005591">
    <property type="protein sequence ID" value="KAF2681535.1"/>
    <property type="molecule type" value="Genomic_DNA"/>
</dbReference>
<sequence>MSLPDADCPIRLAIIPPDHSWHWVLRTQILTEIRREDVLPLFQQHEITGLWFPLPKQTLRRLLGVPKDETEFFKLQQHLLCKDWSASPLPKHWHLAFEDVDDMMRSVKILGEGGFGLVDQVVIGTHPKPTICVRKRIGRPTALNGQKKLFEALRREIDVMRQVSHRHCVELVGSYTDLDSVAILSSPVADMDLAVFLDLNDVSPAQLKTLRQGIGCLCSALAYLHAKHIRHGDLKPQNVLLHGENILLTDFGFSLDFSDDCISTTTGRPSAWTARYAAPEVLNFEPRNRATDIYSLGCIIYEMISRLRGHRLSEVKSHWKQTGNQRLSFSLNAEARDSWVARLFSEINDHIKDQVLLLFTGHMLNANRYLRPTAKQIVNKLEDLDRLLPSDSQLLSPCCTEDYYLDEQNLPDLVRQQLYQRRRITAGYALPAFSGDYTFALLDIDLKVIARENYSHILEEPERELAFHFGAPDVLENACANLLLATTASPTEFWRRDDPNNIRHIRGFSSGVQHALLSADVFALKDAMCTQITTTVRLPSGAWSSRRRIINAFLIPICFPKVESYGQCFFMVTFWVGDDNQQGTKGEES</sequence>
<dbReference type="PROSITE" id="PS50011">
    <property type="entry name" value="PROTEIN_KINASE_DOM"/>
    <property type="match status" value="1"/>
</dbReference>
<keyword evidence="2" id="KW-0418">Kinase</keyword>
<gene>
    <name evidence="2" type="ORF">K458DRAFT_81822</name>
</gene>
<dbReference type="PANTHER" id="PTHR24359:SF1">
    <property type="entry name" value="INHIBITOR OF NUCLEAR FACTOR KAPPA-B KINASE EPSILON SUBUNIT HOMOLOG 1-RELATED"/>
    <property type="match status" value="1"/>
</dbReference>
<dbReference type="CDD" id="cd00180">
    <property type="entry name" value="PKc"/>
    <property type="match status" value="1"/>
</dbReference>
<evidence type="ECO:0000313" key="2">
    <source>
        <dbReference type="EMBL" id="KAF2681535.1"/>
    </source>
</evidence>
<dbReference type="InterPro" id="IPR000719">
    <property type="entry name" value="Prot_kinase_dom"/>
</dbReference>
<dbReference type="SMART" id="SM00220">
    <property type="entry name" value="S_TKc"/>
    <property type="match status" value="1"/>
</dbReference>
<dbReference type="GO" id="GO:0004674">
    <property type="term" value="F:protein serine/threonine kinase activity"/>
    <property type="evidence" value="ECO:0007669"/>
    <property type="project" value="TreeGrafter"/>
</dbReference>
<accession>A0A6G1ITP6</accession>
<dbReference type="AlphaFoldDB" id="A0A6G1ITP6"/>
<feature type="domain" description="Protein kinase" evidence="1">
    <location>
        <begin position="104"/>
        <end position="388"/>
    </location>
</feature>
<dbReference type="Gene3D" id="1.10.510.10">
    <property type="entry name" value="Transferase(Phosphotransferase) domain 1"/>
    <property type="match status" value="1"/>
</dbReference>
<protein>
    <submittedName>
        <fullName evidence="2">Kinase-like protein</fullName>
    </submittedName>
</protein>
<dbReference type="InterPro" id="IPR011009">
    <property type="entry name" value="Kinase-like_dom_sf"/>
</dbReference>
<dbReference type="PROSITE" id="PS00108">
    <property type="entry name" value="PROTEIN_KINASE_ST"/>
    <property type="match status" value="1"/>
</dbReference>
<keyword evidence="2" id="KW-0808">Transferase</keyword>
<evidence type="ECO:0000259" key="1">
    <source>
        <dbReference type="PROSITE" id="PS50011"/>
    </source>
</evidence>
<dbReference type="GO" id="GO:0005524">
    <property type="term" value="F:ATP binding"/>
    <property type="evidence" value="ECO:0007669"/>
    <property type="project" value="InterPro"/>
</dbReference>
<dbReference type="SUPFAM" id="SSF56112">
    <property type="entry name" value="Protein kinase-like (PK-like)"/>
    <property type="match status" value="1"/>
</dbReference>
<dbReference type="Pfam" id="PF00069">
    <property type="entry name" value="Pkinase"/>
    <property type="match status" value="1"/>
</dbReference>
<organism evidence="2 3">
    <name type="scientific">Lentithecium fluviatile CBS 122367</name>
    <dbReference type="NCBI Taxonomy" id="1168545"/>
    <lineage>
        <taxon>Eukaryota</taxon>
        <taxon>Fungi</taxon>
        <taxon>Dikarya</taxon>
        <taxon>Ascomycota</taxon>
        <taxon>Pezizomycotina</taxon>
        <taxon>Dothideomycetes</taxon>
        <taxon>Pleosporomycetidae</taxon>
        <taxon>Pleosporales</taxon>
        <taxon>Massarineae</taxon>
        <taxon>Lentitheciaceae</taxon>
        <taxon>Lentithecium</taxon>
    </lineage>
</organism>
<evidence type="ECO:0000313" key="3">
    <source>
        <dbReference type="Proteomes" id="UP000799291"/>
    </source>
</evidence>
<keyword evidence="3" id="KW-1185">Reference proteome</keyword>
<dbReference type="InterPro" id="IPR008271">
    <property type="entry name" value="Ser/Thr_kinase_AS"/>
</dbReference>
<name>A0A6G1ITP6_9PLEO</name>
<dbReference type="OrthoDB" id="4062651at2759"/>